<comment type="caution">
    <text evidence="2">The sequence shown here is derived from an EMBL/GenBank/DDBJ whole genome shotgun (WGS) entry which is preliminary data.</text>
</comment>
<feature type="region of interest" description="Disordered" evidence="1">
    <location>
        <begin position="156"/>
        <end position="183"/>
    </location>
</feature>
<evidence type="ECO:0000313" key="3">
    <source>
        <dbReference type="Proteomes" id="UP001187346"/>
    </source>
</evidence>
<proteinExistence type="predicted"/>
<evidence type="ECO:0008006" key="4">
    <source>
        <dbReference type="Google" id="ProtNLM"/>
    </source>
</evidence>
<protein>
    <recommendedName>
        <fullName evidence="4">Transposase</fullName>
    </recommendedName>
</protein>
<dbReference type="PANTHER" id="PTHR34613">
    <property type="entry name" value="SLL0800 PROTEIN"/>
    <property type="match status" value="1"/>
</dbReference>
<sequence>MVTSAHEGMHRIFQERPEILTPVFGVLGIALPEKAAVYAITSDVTETRPIARHIDTALRICPSDGEDFLLAVESQERRDDRKEASWPYYVAYLQSKYKLPVLLLVLCRDRATAKWAAGPFDCGTRGWTVQRTWPLVVGSDNLPMITNGGASWVSSTTSPAGATSWRGPISKVRPRAKPRARPR</sequence>
<feature type="compositionally biased region" description="Basic residues" evidence="1">
    <location>
        <begin position="172"/>
        <end position="183"/>
    </location>
</feature>
<dbReference type="RefSeq" id="WP_317775541.1">
    <property type="nucleotide sequence ID" value="NZ_JAWMAJ010000259.1"/>
</dbReference>
<organism evidence="2 3">
    <name type="scientific">Streptomyces prunicolor</name>
    <dbReference type="NCBI Taxonomy" id="67348"/>
    <lineage>
        <taxon>Bacteria</taxon>
        <taxon>Bacillati</taxon>
        <taxon>Actinomycetota</taxon>
        <taxon>Actinomycetes</taxon>
        <taxon>Kitasatosporales</taxon>
        <taxon>Streptomycetaceae</taxon>
        <taxon>Streptomyces</taxon>
    </lineage>
</organism>
<gene>
    <name evidence="2" type="ORF">R5A26_43740</name>
</gene>
<keyword evidence="3" id="KW-1185">Reference proteome</keyword>
<dbReference type="EMBL" id="JAWMAJ010000259">
    <property type="protein sequence ID" value="MDV7222861.1"/>
    <property type="molecule type" value="Genomic_DNA"/>
</dbReference>
<evidence type="ECO:0000256" key="1">
    <source>
        <dbReference type="SAM" id="MobiDB-lite"/>
    </source>
</evidence>
<evidence type="ECO:0000313" key="2">
    <source>
        <dbReference type="EMBL" id="MDV7222861.1"/>
    </source>
</evidence>
<accession>A0ABU4FSD4</accession>
<name>A0ABU4FSD4_9ACTN</name>
<dbReference type="PANTHER" id="PTHR34613:SF1">
    <property type="entry name" value="SLL6017 PROTEIN"/>
    <property type="match status" value="1"/>
</dbReference>
<dbReference type="Proteomes" id="UP001187346">
    <property type="component" value="Unassembled WGS sequence"/>
</dbReference>
<reference evidence="2 3" key="1">
    <citation type="submission" date="2023-10" db="EMBL/GenBank/DDBJ databases">
        <title>Characterization of rhizosphere-enriched actinobacteria from wheat plants lab-grown on chernevaya soil.</title>
        <authorList>
            <person name="Tikhonova E.N."/>
            <person name="Konopkin A."/>
            <person name="Kravchenko I.K."/>
        </authorList>
    </citation>
    <scope>NUCLEOTIDE SEQUENCE [LARGE SCALE GENOMIC DNA]</scope>
    <source>
        <strain evidence="2 3">RR29</strain>
    </source>
</reference>